<evidence type="ECO:0000256" key="1">
    <source>
        <dbReference type="SAM" id="MobiDB-lite"/>
    </source>
</evidence>
<dbReference type="EMBL" id="JACYFU010000004">
    <property type="protein sequence ID" value="MBD8066692.1"/>
    <property type="molecule type" value="Genomic_DNA"/>
</dbReference>
<gene>
    <name evidence="3" type="ORF">IC608_14555</name>
</gene>
<name>A0A927IU93_9HYPH</name>
<dbReference type="AlphaFoldDB" id="A0A927IU93"/>
<evidence type="ECO:0000313" key="4">
    <source>
        <dbReference type="Proteomes" id="UP000654108"/>
    </source>
</evidence>
<dbReference type="Pfam" id="PF18557">
    <property type="entry name" value="NepR"/>
    <property type="match status" value="1"/>
</dbReference>
<reference evidence="3" key="1">
    <citation type="submission" date="2020-09" db="EMBL/GenBank/DDBJ databases">
        <title>Genome seq and assembly of Devosia sp.</title>
        <authorList>
            <person name="Chhetri G."/>
        </authorList>
    </citation>
    <scope>NUCLEOTIDE SEQUENCE</scope>
    <source>
        <strain evidence="3">PTR5</strain>
    </source>
</reference>
<dbReference type="InterPro" id="IPR041649">
    <property type="entry name" value="NepR"/>
</dbReference>
<sequence>MTKDNQLNQQRTRQQTGRADDGLGPNSDIGSRLRALYGAVQEEGVPSQLLDLLEKLDSAEQAQSGTNASRNRE</sequence>
<dbReference type="Proteomes" id="UP000654108">
    <property type="component" value="Unassembled WGS sequence"/>
</dbReference>
<feature type="region of interest" description="Disordered" evidence="1">
    <location>
        <begin position="1"/>
        <end position="30"/>
    </location>
</feature>
<proteinExistence type="predicted"/>
<comment type="caution">
    <text evidence="3">The sequence shown here is derived from an EMBL/GenBank/DDBJ whole genome shotgun (WGS) entry which is preliminary data.</text>
</comment>
<evidence type="ECO:0000259" key="2">
    <source>
        <dbReference type="Pfam" id="PF18557"/>
    </source>
</evidence>
<organism evidence="3 4">
    <name type="scientific">Devosia oryzisoli</name>
    <dbReference type="NCBI Taxonomy" id="2774138"/>
    <lineage>
        <taxon>Bacteria</taxon>
        <taxon>Pseudomonadati</taxon>
        <taxon>Pseudomonadota</taxon>
        <taxon>Alphaproteobacteria</taxon>
        <taxon>Hyphomicrobiales</taxon>
        <taxon>Devosiaceae</taxon>
        <taxon>Devosia</taxon>
    </lineage>
</organism>
<protein>
    <recommendedName>
        <fullName evidence="2">Anti-sigma factor NepR domain-containing protein</fullName>
    </recommendedName>
</protein>
<accession>A0A927IU93</accession>
<keyword evidence="4" id="KW-1185">Reference proteome</keyword>
<feature type="domain" description="Anti-sigma factor NepR" evidence="2">
    <location>
        <begin position="26"/>
        <end position="60"/>
    </location>
</feature>
<evidence type="ECO:0000313" key="3">
    <source>
        <dbReference type="EMBL" id="MBD8066692.1"/>
    </source>
</evidence>
<feature type="compositionally biased region" description="Low complexity" evidence="1">
    <location>
        <begin position="1"/>
        <end position="16"/>
    </location>
</feature>